<reference evidence="2" key="1">
    <citation type="journal article" date="2022" name="Nat. Commun.">
        <title>Chromosome evolution and the genetic basis of agronomically important traits in greater yam.</title>
        <authorList>
            <person name="Bredeson J.V."/>
            <person name="Lyons J.B."/>
            <person name="Oniyinde I.O."/>
            <person name="Okereke N.R."/>
            <person name="Kolade O."/>
            <person name="Nnabue I."/>
            <person name="Nwadili C.O."/>
            <person name="Hribova E."/>
            <person name="Parker M."/>
            <person name="Nwogha J."/>
            <person name="Shu S."/>
            <person name="Carlson J."/>
            <person name="Kariba R."/>
            <person name="Muthemba S."/>
            <person name="Knop K."/>
            <person name="Barton G.J."/>
            <person name="Sherwood A.V."/>
            <person name="Lopez-Montes A."/>
            <person name="Asiedu R."/>
            <person name="Jamnadass R."/>
            <person name="Muchugi A."/>
            <person name="Goodstein D."/>
            <person name="Egesi C.N."/>
            <person name="Featherston J."/>
            <person name="Asfaw A."/>
            <person name="Simpson G.G."/>
            <person name="Dolezel J."/>
            <person name="Hendre P.S."/>
            <person name="Van Deynze A."/>
            <person name="Kumar P.L."/>
            <person name="Obidiegwu J.E."/>
            <person name="Bhattacharjee R."/>
            <person name="Rokhsar D.S."/>
        </authorList>
    </citation>
    <scope>NUCLEOTIDE SEQUENCE [LARGE SCALE GENOMIC DNA]</scope>
    <source>
        <strain evidence="2">cv. TDa95/00328</strain>
    </source>
</reference>
<accession>A0ACB7VHN7</accession>
<evidence type="ECO:0000313" key="1">
    <source>
        <dbReference type="EMBL" id="KAH7673712.1"/>
    </source>
</evidence>
<dbReference type="Proteomes" id="UP000827976">
    <property type="component" value="Chromosome 8"/>
</dbReference>
<organism evidence="1 2">
    <name type="scientific">Dioscorea alata</name>
    <name type="common">Purple yam</name>
    <dbReference type="NCBI Taxonomy" id="55571"/>
    <lineage>
        <taxon>Eukaryota</taxon>
        <taxon>Viridiplantae</taxon>
        <taxon>Streptophyta</taxon>
        <taxon>Embryophyta</taxon>
        <taxon>Tracheophyta</taxon>
        <taxon>Spermatophyta</taxon>
        <taxon>Magnoliopsida</taxon>
        <taxon>Liliopsida</taxon>
        <taxon>Dioscoreales</taxon>
        <taxon>Dioscoreaceae</taxon>
        <taxon>Dioscorea</taxon>
    </lineage>
</organism>
<comment type="caution">
    <text evidence="1">The sequence shown here is derived from an EMBL/GenBank/DDBJ whole genome shotgun (WGS) entry which is preliminary data.</text>
</comment>
<dbReference type="EMBL" id="CM037018">
    <property type="protein sequence ID" value="KAH7673712.1"/>
    <property type="molecule type" value="Genomic_DNA"/>
</dbReference>
<sequence length="103" mass="11910">MLTLFYFMEENRRMRMRVNEGGQVEIVKSVDVDYISFFTLLDYFQDVGCERGGRMWFKINGLSTNDGIEEILNDIDTSDMVYYNSGSNSIDAFMVEHDPPVAV</sequence>
<proteinExistence type="predicted"/>
<protein>
    <submittedName>
        <fullName evidence="1">Uncharacterized protein</fullName>
    </submittedName>
</protein>
<name>A0ACB7VHN7_DIOAL</name>
<keyword evidence="2" id="KW-1185">Reference proteome</keyword>
<evidence type="ECO:0000313" key="2">
    <source>
        <dbReference type="Proteomes" id="UP000827976"/>
    </source>
</evidence>
<gene>
    <name evidence="1" type="ORF">IHE45_08G025400</name>
</gene>